<reference evidence="2" key="1">
    <citation type="submission" date="2023-06" db="EMBL/GenBank/DDBJ databases">
        <title>Genome-scale phylogeny and comparative genomics of the fungal order Sordariales.</title>
        <authorList>
            <consortium name="Lawrence Berkeley National Laboratory"/>
            <person name="Hensen N."/>
            <person name="Bonometti L."/>
            <person name="Westerberg I."/>
            <person name="Brannstrom I.O."/>
            <person name="Guillou S."/>
            <person name="Cros-Aarteil S."/>
            <person name="Calhoun S."/>
            <person name="Haridas S."/>
            <person name="Kuo A."/>
            <person name="Mondo S."/>
            <person name="Pangilinan J."/>
            <person name="Riley R."/>
            <person name="Labutti K."/>
            <person name="Andreopoulos B."/>
            <person name="Lipzen A."/>
            <person name="Chen C."/>
            <person name="Yanf M."/>
            <person name="Daum C."/>
            <person name="Ng V."/>
            <person name="Clum A."/>
            <person name="Steindorff A."/>
            <person name="Ohm R."/>
            <person name="Martin F."/>
            <person name="Silar P."/>
            <person name="Natvig D."/>
            <person name="Lalanne C."/>
            <person name="Gautier V."/>
            <person name="Ament-Velasquez S.L."/>
            <person name="Kruys A."/>
            <person name="Hutchinson M.I."/>
            <person name="Powell A.J."/>
            <person name="Barry K."/>
            <person name="Miller A.N."/>
            <person name="Grigoriev I.V."/>
            <person name="Debuchy R."/>
            <person name="Gladieux P."/>
            <person name="Thoren M.H."/>
            <person name="Johannesson H."/>
        </authorList>
    </citation>
    <scope>NUCLEOTIDE SEQUENCE</scope>
    <source>
        <strain evidence="2">CBS 540.89</strain>
    </source>
</reference>
<feature type="chain" id="PRO_5041217019" evidence="1">
    <location>
        <begin position="23"/>
        <end position="373"/>
    </location>
</feature>
<proteinExistence type="predicted"/>
<accession>A0AA39ZS06</accession>
<evidence type="ECO:0000313" key="2">
    <source>
        <dbReference type="EMBL" id="KAK0702521.1"/>
    </source>
</evidence>
<sequence length="373" mass="42485">MKYFGHLWTVLSLLCFAGLGLCLGPYNPPSMYHYWIHESCYQKQPDFNVFMDEVFYEARSAANRLRDPTDVDFATVFWATFKVTVQDQSLHDVGYEARRLWGGDYSRTAYDTVVQAMECLAYDWDRTLDITQANVQIWCDNGDRYQKHGPRSWDPVNSVWIDSPGDWAHSCQDFDGGNQVYAETNPHFTRRADRPAWFYDITICDGVWEDLRNIDDLFGNTVPRTPGLLHASAHNDLTSFGRGIGNIEWFFPHLTIMHEFFHVLPWAFMDPQGPGLEQRVDGWSHTIATTTDQALSDPEAYTMLGLWAALADLPPTAGEGAASRGGYTISREWSLLQDTEKFQNPLAGLNRPNLGVEGIMVAYRDITGVRSLR</sequence>
<feature type="signal peptide" evidence="1">
    <location>
        <begin position="1"/>
        <end position="22"/>
    </location>
</feature>
<protein>
    <submittedName>
        <fullName evidence="2">Uncharacterized protein</fullName>
    </submittedName>
</protein>
<dbReference type="AlphaFoldDB" id="A0AA39ZS06"/>
<comment type="caution">
    <text evidence="2">The sequence shown here is derived from an EMBL/GenBank/DDBJ whole genome shotgun (WGS) entry which is preliminary data.</text>
</comment>
<evidence type="ECO:0000313" key="3">
    <source>
        <dbReference type="Proteomes" id="UP001172159"/>
    </source>
</evidence>
<name>A0AA39ZS06_9PEZI</name>
<keyword evidence="3" id="KW-1185">Reference proteome</keyword>
<gene>
    <name evidence="2" type="ORF">B0T21DRAFT_416918</name>
</gene>
<organism evidence="2 3">
    <name type="scientific">Apiosordaria backusii</name>
    <dbReference type="NCBI Taxonomy" id="314023"/>
    <lineage>
        <taxon>Eukaryota</taxon>
        <taxon>Fungi</taxon>
        <taxon>Dikarya</taxon>
        <taxon>Ascomycota</taxon>
        <taxon>Pezizomycotina</taxon>
        <taxon>Sordariomycetes</taxon>
        <taxon>Sordariomycetidae</taxon>
        <taxon>Sordariales</taxon>
        <taxon>Lasiosphaeriaceae</taxon>
        <taxon>Apiosordaria</taxon>
    </lineage>
</organism>
<evidence type="ECO:0000256" key="1">
    <source>
        <dbReference type="SAM" id="SignalP"/>
    </source>
</evidence>
<dbReference type="Proteomes" id="UP001172159">
    <property type="component" value="Unassembled WGS sequence"/>
</dbReference>
<dbReference type="EMBL" id="JAUKTV010000025">
    <property type="protein sequence ID" value="KAK0702521.1"/>
    <property type="molecule type" value="Genomic_DNA"/>
</dbReference>
<keyword evidence="1" id="KW-0732">Signal</keyword>